<keyword evidence="12" id="KW-1185">Reference proteome</keyword>
<dbReference type="GO" id="GO:0005794">
    <property type="term" value="C:Golgi apparatus"/>
    <property type="evidence" value="ECO:0007669"/>
    <property type="project" value="TreeGrafter"/>
</dbReference>
<dbReference type="Proteomes" id="UP001474421">
    <property type="component" value="Unassembled WGS sequence"/>
</dbReference>
<dbReference type="PANTHER" id="PTHR15896">
    <property type="entry name" value="GOLGI PHOSPHOPROTEIN 2/GP73-RELATED"/>
    <property type="match status" value="1"/>
</dbReference>
<feature type="coiled-coil region" evidence="8">
    <location>
        <begin position="232"/>
        <end position="344"/>
    </location>
</feature>
<accession>A0AAW1C1L5</accession>
<dbReference type="InterPro" id="IPR026139">
    <property type="entry name" value="GOLM1/CASC4"/>
</dbReference>
<comment type="caution">
    <text evidence="11">The sequence shown here is derived from an EMBL/GenBank/DDBJ whole genome shotgun (WGS) entry which is preliminary data.</text>
</comment>
<keyword evidence="3 10" id="KW-0812">Transmembrane</keyword>
<dbReference type="PRINTS" id="PR02084">
    <property type="entry name" value="GOLM1CASC4"/>
</dbReference>
<feature type="compositionally biased region" description="Acidic residues" evidence="9">
    <location>
        <begin position="517"/>
        <end position="535"/>
    </location>
</feature>
<keyword evidence="6 8" id="KW-0175">Coiled coil</keyword>
<feature type="compositionally biased region" description="Low complexity" evidence="9">
    <location>
        <begin position="51"/>
        <end position="62"/>
    </location>
</feature>
<reference evidence="11 12" key="1">
    <citation type="journal article" date="2024" name="Proc. Natl. Acad. Sci. U.S.A.">
        <title>The genetic regulatory architecture and epigenomic basis for age-related changes in rattlesnake venom.</title>
        <authorList>
            <person name="Hogan M.P."/>
            <person name="Holding M.L."/>
            <person name="Nystrom G.S."/>
            <person name="Colston T.J."/>
            <person name="Bartlett D.A."/>
            <person name="Mason A.J."/>
            <person name="Ellsworth S.A."/>
            <person name="Rautsaw R.M."/>
            <person name="Lawrence K.C."/>
            <person name="Strickland J.L."/>
            <person name="He B."/>
            <person name="Fraser P."/>
            <person name="Margres M.J."/>
            <person name="Gilbert D.M."/>
            <person name="Gibbs H.L."/>
            <person name="Parkinson C.L."/>
            <person name="Rokyta D.R."/>
        </authorList>
    </citation>
    <scope>NUCLEOTIDE SEQUENCE [LARGE SCALE GENOMIC DNA]</scope>
    <source>
        <strain evidence="11">DRR0105</strain>
    </source>
</reference>
<feature type="region of interest" description="Disordered" evidence="9">
    <location>
        <begin position="511"/>
        <end position="554"/>
    </location>
</feature>
<feature type="compositionally biased region" description="Basic and acidic residues" evidence="9">
    <location>
        <begin position="429"/>
        <end position="452"/>
    </location>
</feature>
<evidence type="ECO:0000313" key="11">
    <source>
        <dbReference type="EMBL" id="KAK9408248.1"/>
    </source>
</evidence>
<dbReference type="EMBL" id="JAOTOJ010000002">
    <property type="protein sequence ID" value="KAK9408248.1"/>
    <property type="molecule type" value="Genomic_DNA"/>
</dbReference>
<evidence type="ECO:0000313" key="12">
    <source>
        <dbReference type="Proteomes" id="UP001474421"/>
    </source>
</evidence>
<dbReference type="AlphaFoldDB" id="A0AAW1C1L5"/>
<organism evidence="11 12">
    <name type="scientific">Crotalus adamanteus</name>
    <name type="common">Eastern diamondback rattlesnake</name>
    <dbReference type="NCBI Taxonomy" id="8729"/>
    <lineage>
        <taxon>Eukaryota</taxon>
        <taxon>Metazoa</taxon>
        <taxon>Chordata</taxon>
        <taxon>Craniata</taxon>
        <taxon>Vertebrata</taxon>
        <taxon>Euteleostomi</taxon>
        <taxon>Lepidosauria</taxon>
        <taxon>Squamata</taxon>
        <taxon>Bifurcata</taxon>
        <taxon>Unidentata</taxon>
        <taxon>Episquamata</taxon>
        <taxon>Toxicofera</taxon>
        <taxon>Serpentes</taxon>
        <taxon>Colubroidea</taxon>
        <taxon>Viperidae</taxon>
        <taxon>Crotalinae</taxon>
        <taxon>Crotalus</taxon>
    </lineage>
</organism>
<feature type="region of interest" description="Disordered" evidence="9">
    <location>
        <begin position="429"/>
        <end position="483"/>
    </location>
</feature>
<feature type="compositionally biased region" description="Basic and acidic residues" evidence="9">
    <location>
        <begin position="466"/>
        <end position="483"/>
    </location>
</feature>
<sequence length="606" mass="67495">MVKQTAASPLQSLSRGGIFPSSAFNLQNRPKQEQAGVEGVSFLLRHPPPRGARAPSPSPRLRAGGVEALPPRSFCPLLLLGAAREGAPSCLGYLGGGGPAATAAAPSPALPALPAVPPAAPAVVEAPAPLAPLSGCLELGCPQQPQLRSLLLSESHSPPLLVGDRPACLRARRASELEEGRRRGGEEENCNFKMVGLGNSRRGIKAPPLLVAALVACIIVLGFNYWIASSRSVDLQNHLMELEGRMRRAAAERGAVEMKKNEFQGELTKQREQIDKIQSMHDFQIENINKIHRDEKETLLNNITINDQLIQNLQENLKKLQSKCEKLQLDVNSFQNNQTNLQRKFSFDMSKCLIKMEELKVQCEEKLKASPEDSKIQQEKKKANIQMQTFGQAEIDHHDLTNQENELQEKNISESVKLVSRPMSVLNKEELNHLREKGTSDVSNEEPRKEEVLLNQGHPEIPSISSRDHKARPPEPEPELSHHEQIRNVLGEASVEKQTSKFSELIGHQNVKKANEVEEIEREDLLNDDLQQDDQETNKNGELEIKRMGQDNKEADYNLDTNEAESETDKQAALVNQQNSFHVQNLEDSKMENHLFKLKEAQQQKL</sequence>
<evidence type="ECO:0000256" key="4">
    <source>
        <dbReference type="ARBA" id="ARBA00022968"/>
    </source>
</evidence>
<keyword evidence="4" id="KW-0735">Signal-anchor</keyword>
<keyword evidence="7 10" id="KW-0472">Membrane</keyword>
<evidence type="ECO:0000256" key="3">
    <source>
        <dbReference type="ARBA" id="ARBA00022692"/>
    </source>
</evidence>
<name>A0AAW1C1L5_CROAD</name>
<dbReference type="PANTHER" id="PTHR15896:SF8">
    <property type="entry name" value="GOLGI MEMBRANE PROTEIN 1"/>
    <property type="match status" value="1"/>
</dbReference>
<proteinExistence type="inferred from homology"/>
<keyword evidence="5 10" id="KW-1133">Transmembrane helix</keyword>
<evidence type="ECO:0000256" key="1">
    <source>
        <dbReference type="ARBA" id="ARBA00004606"/>
    </source>
</evidence>
<comment type="similarity">
    <text evidence="2">Belongs to the GOLM family.</text>
</comment>
<evidence type="ECO:0000256" key="8">
    <source>
        <dbReference type="SAM" id="Coils"/>
    </source>
</evidence>
<evidence type="ECO:0000256" key="10">
    <source>
        <dbReference type="SAM" id="Phobius"/>
    </source>
</evidence>
<feature type="compositionally biased region" description="Basic and acidic residues" evidence="9">
    <location>
        <begin position="536"/>
        <end position="554"/>
    </location>
</feature>
<evidence type="ECO:0000256" key="6">
    <source>
        <dbReference type="ARBA" id="ARBA00023054"/>
    </source>
</evidence>
<gene>
    <name evidence="11" type="ORF">NXF25_007022</name>
</gene>
<feature type="region of interest" description="Disordered" evidence="9">
    <location>
        <begin position="43"/>
        <end position="62"/>
    </location>
</feature>
<comment type="subcellular location">
    <subcellularLocation>
        <location evidence="1">Membrane</location>
        <topology evidence="1">Single-pass type II membrane protein</topology>
    </subcellularLocation>
</comment>
<protein>
    <submittedName>
        <fullName evidence="11">Golgi membrane protein 1</fullName>
    </submittedName>
</protein>
<evidence type="ECO:0000256" key="2">
    <source>
        <dbReference type="ARBA" id="ARBA00007474"/>
    </source>
</evidence>
<evidence type="ECO:0000256" key="7">
    <source>
        <dbReference type="ARBA" id="ARBA00023136"/>
    </source>
</evidence>
<dbReference type="GO" id="GO:0016020">
    <property type="term" value="C:membrane"/>
    <property type="evidence" value="ECO:0007669"/>
    <property type="project" value="UniProtKB-SubCell"/>
</dbReference>
<evidence type="ECO:0000256" key="5">
    <source>
        <dbReference type="ARBA" id="ARBA00022989"/>
    </source>
</evidence>
<evidence type="ECO:0000256" key="9">
    <source>
        <dbReference type="SAM" id="MobiDB-lite"/>
    </source>
</evidence>
<feature type="transmembrane region" description="Helical" evidence="10">
    <location>
        <begin position="209"/>
        <end position="227"/>
    </location>
</feature>